<sequence length="176" mass="20209">MADYTQYDSFLGSHAEVKASNHEDKVGAMWSVILAATFPVAEGYVNGFQYKVDGGSTDITTMRWQRNSDGKLYKRKYLVTETKKAHNPTQPRHWRDGERQLKNYLEECYREEEEGGGSTHVLYGIVAIGRWANFYFYEKQSGELAHMEGEEGPFHVKNNSDTVIARLEHIKGDHQQ</sequence>
<dbReference type="KEGG" id="apuu:APUU_11109S"/>
<keyword evidence="2" id="KW-1185">Reference proteome</keyword>
<dbReference type="EMBL" id="AP024443">
    <property type="protein sequence ID" value="BCS18281.1"/>
    <property type="molecule type" value="Genomic_DNA"/>
</dbReference>
<organism evidence="1 2">
    <name type="scientific">Aspergillus puulaauensis</name>
    <dbReference type="NCBI Taxonomy" id="1220207"/>
    <lineage>
        <taxon>Eukaryota</taxon>
        <taxon>Fungi</taxon>
        <taxon>Dikarya</taxon>
        <taxon>Ascomycota</taxon>
        <taxon>Pezizomycotina</taxon>
        <taxon>Eurotiomycetes</taxon>
        <taxon>Eurotiomycetidae</taxon>
        <taxon>Eurotiales</taxon>
        <taxon>Aspergillaceae</taxon>
        <taxon>Aspergillus</taxon>
    </lineage>
</organism>
<reference evidence="1" key="2">
    <citation type="submission" date="2021-02" db="EMBL/GenBank/DDBJ databases">
        <title>Aspergillus puulaauensis MK2 genome sequence.</title>
        <authorList>
            <person name="Futagami T."/>
            <person name="Mori K."/>
            <person name="Kadooka C."/>
            <person name="Tanaka T."/>
        </authorList>
    </citation>
    <scope>NUCLEOTIDE SEQUENCE</scope>
    <source>
        <strain evidence="1">MK2</strain>
    </source>
</reference>
<protein>
    <submittedName>
        <fullName evidence="1">Uncharacterized protein</fullName>
    </submittedName>
</protein>
<dbReference type="Proteomes" id="UP000654913">
    <property type="component" value="Chromosome 1"/>
</dbReference>
<evidence type="ECO:0000313" key="1">
    <source>
        <dbReference type="EMBL" id="BCS18281.1"/>
    </source>
</evidence>
<proteinExistence type="predicted"/>
<dbReference type="GeneID" id="64968286"/>
<evidence type="ECO:0000313" key="2">
    <source>
        <dbReference type="Proteomes" id="UP000654913"/>
    </source>
</evidence>
<accession>A0A7R8AGS9</accession>
<dbReference type="AlphaFoldDB" id="A0A7R8AGS9"/>
<dbReference type="OrthoDB" id="4506253at2759"/>
<reference evidence="1" key="1">
    <citation type="submission" date="2021-01" db="EMBL/GenBank/DDBJ databases">
        <authorList>
            <consortium name="Aspergillus puulaauensis MK2 genome sequencing consortium"/>
            <person name="Kazuki M."/>
            <person name="Futagami T."/>
        </authorList>
    </citation>
    <scope>NUCLEOTIDE SEQUENCE</scope>
    <source>
        <strain evidence="1">MK2</strain>
    </source>
</reference>
<gene>
    <name evidence="1" type="ORF">APUU_11109S</name>
</gene>
<dbReference type="RefSeq" id="XP_041550475.1">
    <property type="nucleotide sequence ID" value="XM_041694646.1"/>
</dbReference>
<name>A0A7R8AGS9_9EURO</name>